<name>A0A151NIW8_ALLMI</name>
<keyword evidence="2" id="KW-1185">Reference proteome</keyword>
<dbReference type="Proteomes" id="UP000050525">
    <property type="component" value="Unassembled WGS sequence"/>
</dbReference>
<gene>
    <name evidence="1" type="ORF">Y1Q_0024369</name>
</gene>
<evidence type="ECO:0000313" key="2">
    <source>
        <dbReference type="Proteomes" id="UP000050525"/>
    </source>
</evidence>
<proteinExistence type="predicted"/>
<reference evidence="1 2" key="1">
    <citation type="journal article" date="2012" name="Genome Biol.">
        <title>Sequencing three crocodilian genomes to illuminate the evolution of archosaurs and amniotes.</title>
        <authorList>
            <person name="St John J.A."/>
            <person name="Braun E.L."/>
            <person name="Isberg S.R."/>
            <person name="Miles L.G."/>
            <person name="Chong A.Y."/>
            <person name="Gongora J."/>
            <person name="Dalzell P."/>
            <person name="Moran C."/>
            <person name="Bed'hom B."/>
            <person name="Abzhanov A."/>
            <person name="Burgess S.C."/>
            <person name="Cooksey A.M."/>
            <person name="Castoe T.A."/>
            <person name="Crawford N.G."/>
            <person name="Densmore L.D."/>
            <person name="Drew J.C."/>
            <person name="Edwards S.V."/>
            <person name="Faircloth B.C."/>
            <person name="Fujita M.K."/>
            <person name="Greenwold M.J."/>
            <person name="Hoffmann F.G."/>
            <person name="Howard J.M."/>
            <person name="Iguchi T."/>
            <person name="Janes D.E."/>
            <person name="Khan S.Y."/>
            <person name="Kohno S."/>
            <person name="de Koning A.J."/>
            <person name="Lance S.L."/>
            <person name="McCarthy F.M."/>
            <person name="McCormack J.E."/>
            <person name="Merchant M.E."/>
            <person name="Peterson D.G."/>
            <person name="Pollock D.D."/>
            <person name="Pourmand N."/>
            <person name="Raney B.J."/>
            <person name="Roessler K.A."/>
            <person name="Sanford J.R."/>
            <person name="Sawyer R.H."/>
            <person name="Schmidt C.J."/>
            <person name="Triplett E.W."/>
            <person name="Tuberville T.D."/>
            <person name="Venegas-Anaya M."/>
            <person name="Howard J.T."/>
            <person name="Jarvis E.D."/>
            <person name="Guillette L.J.Jr."/>
            <person name="Glenn T.C."/>
            <person name="Green R.E."/>
            <person name="Ray D.A."/>
        </authorList>
    </citation>
    <scope>NUCLEOTIDE SEQUENCE [LARGE SCALE GENOMIC DNA]</scope>
    <source>
        <strain evidence="1">KSC_2009_1</strain>
    </source>
</reference>
<evidence type="ECO:0000313" key="1">
    <source>
        <dbReference type="EMBL" id="KYO36700.1"/>
    </source>
</evidence>
<sequence>MGRRQPATFLCASFWHAVSKYLCQKRCGEECCSRRWKRHLALGLEVSSRPCFPKASTRTPAVSEYQVFESLVDQRNPDAERQK</sequence>
<organism evidence="1 2">
    <name type="scientific">Alligator mississippiensis</name>
    <name type="common">American alligator</name>
    <dbReference type="NCBI Taxonomy" id="8496"/>
    <lineage>
        <taxon>Eukaryota</taxon>
        <taxon>Metazoa</taxon>
        <taxon>Chordata</taxon>
        <taxon>Craniata</taxon>
        <taxon>Vertebrata</taxon>
        <taxon>Euteleostomi</taxon>
        <taxon>Archelosauria</taxon>
        <taxon>Archosauria</taxon>
        <taxon>Crocodylia</taxon>
        <taxon>Alligatoridae</taxon>
        <taxon>Alligatorinae</taxon>
        <taxon>Alligator</taxon>
    </lineage>
</organism>
<dbReference type="AlphaFoldDB" id="A0A151NIW8"/>
<comment type="caution">
    <text evidence="1">The sequence shown here is derived from an EMBL/GenBank/DDBJ whole genome shotgun (WGS) entry which is preliminary data.</text>
</comment>
<protein>
    <submittedName>
        <fullName evidence="1">Uncharacterized protein</fullName>
    </submittedName>
</protein>
<dbReference type="EMBL" id="AKHW03002956">
    <property type="protein sequence ID" value="KYO36700.1"/>
    <property type="molecule type" value="Genomic_DNA"/>
</dbReference>
<accession>A0A151NIW8</accession>